<name>A0A5C4X364_9MICO</name>
<feature type="transmembrane region" description="Helical" evidence="2">
    <location>
        <begin position="179"/>
        <end position="198"/>
    </location>
</feature>
<feature type="transmembrane region" description="Helical" evidence="2">
    <location>
        <begin position="101"/>
        <end position="120"/>
    </location>
</feature>
<proteinExistence type="predicted"/>
<dbReference type="InterPro" id="IPR052734">
    <property type="entry name" value="Nod_factor_acetyltransferase"/>
</dbReference>
<keyword evidence="2" id="KW-0472">Membrane</keyword>
<dbReference type="InterPro" id="IPR002656">
    <property type="entry name" value="Acyl_transf_3_dom"/>
</dbReference>
<evidence type="ECO:0000256" key="2">
    <source>
        <dbReference type="SAM" id="Phobius"/>
    </source>
</evidence>
<accession>A0A5C4X364</accession>
<dbReference type="EMBL" id="VDMQ01000004">
    <property type="protein sequence ID" value="TNM55326.1"/>
    <property type="molecule type" value="Genomic_DNA"/>
</dbReference>
<sequence>MSSRDYRIDRAKGILIFLVVLGHLLARTSPWESPILGAPMYFVYMFHMPAFVFLAGITAKSNKLAERVLTYFVLLATVLPLMWGWMWLFGLNPDYDFLRPFWYTWFLLSMAWWMITVPFIERFPRTMLVASLVVGLFGGLLPVLDTELSAARTMAFWPFFVIGKLYGKQIIDWAGSLAIWQKLCLSAAALAAVGYFFLDQVDYNWLYGSLNFAHFDVSVPEGVGLRLIVDIGAVLLTLALLSWLSNTKDTIATIGKNSLAVYILHGFVVRALQPVLDESRNVLHDAVVLLICVALAVVWTGLLAWSPFERALRWWSSTVTGLLLKPFPFLRTEDSDRRSGRGRGERGRSRRNRGERGRRGDAGCLGDTYHPGDAYSEGDGPDRQGLGLQPMPGVGYQHSPGYEQQPGQQQSFASPAPVAGEPYPLPGSHEVPQNNATYEPTQEVPAGASQRAVSYRRLPVYLSGDEDR</sequence>
<organism evidence="4 5">
    <name type="scientific">Brevibacterium sediminis</name>
    <dbReference type="NCBI Taxonomy" id="1857024"/>
    <lineage>
        <taxon>Bacteria</taxon>
        <taxon>Bacillati</taxon>
        <taxon>Actinomycetota</taxon>
        <taxon>Actinomycetes</taxon>
        <taxon>Micrococcales</taxon>
        <taxon>Brevibacteriaceae</taxon>
        <taxon>Brevibacterium</taxon>
    </lineage>
</organism>
<dbReference type="RefSeq" id="WP_139468457.1">
    <property type="nucleotide sequence ID" value="NZ_VDMQ01000004.1"/>
</dbReference>
<feature type="compositionally biased region" description="Basic and acidic residues" evidence="1">
    <location>
        <begin position="334"/>
        <end position="361"/>
    </location>
</feature>
<evidence type="ECO:0000313" key="5">
    <source>
        <dbReference type="Proteomes" id="UP000314223"/>
    </source>
</evidence>
<dbReference type="PANTHER" id="PTHR37312">
    <property type="entry name" value="MEMBRANE-BOUND ACYLTRANSFERASE YKRP-RELATED"/>
    <property type="match status" value="1"/>
</dbReference>
<dbReference type="Pfam" id="PF01757">
    <property type="entry name" value="Acyl_transf_3"/>
    <property type="match status" value="1"/>
</dbReference>
<protein>
    <submittedName>
        <fullName evidence="4">Acyltransferase</fullName>
    </submittedName>
</protein>
<dbReference type="Proteomes" id="UP000314223">
    <property type="component" value="Unassembled WGS sequence"/>
</dbReference>
<dbReference type="GO" id="GO:0016747">
    <property type="term" value="F:acyltransferase activity, transferring groups other than amino-acyl groups"/>
    <property type="evidence" value="ECO:0007669"/>
    <property type="project" value="InterPro"/>
</dbReference>
<feature type="transmembrane region" description="Helical" evidence="2">
    <location>
        <begin position="282"/>
        <end position="305"/>
    </location>
</feature>
<reference evidence="4 5" key="1">
    <citation type="submission" date="2019-06" db="EMBL/GenBank/DDBJ databases">
        <authorList>
            <person name="Mardanova A.M."/>
            <person name="Pudova D.S."/>
            <person name="Shagimardanova E.I."/>
            <person name="Gogoleva N.E."/>
            <person name="Lutfullin M.T."/>
            <person name="Hadieva G.F."/>
            <person name="Sharipova M.R."/>
        </authorList>
    </citation>
    <scope>NUCLEOTIDE SEQUENCE [LARGE SCALE GENOMIC DNA]</scope>
    <source>
        <strain evidence="4 5">MG-1</strain>
    </source>
</reference>
<evidence type="ECO:0000259" key="3">
    <source>
        <dbReference type="Pfam" id="PF01757"/>
    </source>
</evidence>
<feature type="region of interest" description="Disordered" evidence="1">
    <location>
        <begin position="334"/>
        <end position="468"/>
    </location>
</feature>
<feature type="transmembrane region" description="Helical" evidence="2">
    <location>
        <begin position="223"/>
        <end position="245"/>
    </location>
</feature>
<keyword evidence="2" id="KW-1133">Transmembrane helix</keyword>
<feature type="compositionally biased region" description="Polar residues" evidence="1">
    <location>
        <begin position="431"/>
        <end position="440"/>
    </location>
</feature>
<feature type="transmembrane region" description="Helical" evidence="2">
    <location>
        <begin position="69"/>
        <end position="89"/>
    </location>
</feature>
<feature type="transmembrane region" description="Helical" evidence="2">
    <location>
        <begin position="257"/>
        <end position="276"/>
    </location>
</feature>
<keyword evidence="2" id="KW-0812">Transmembrane</keyword>
<evidence type="ECO:0000313" key="4">
    <source>
        <dbReference type="EMBL" id="TNM55326.1"/>
    </source>
</evidence>
<comment type="caution">
    <text evidence="4">The sequence shown here is derived from an EMBL/GenBank/DDBJ whole genome shotgun (WGS) entry which is preliminary data.</text>
</comment>
<feature type="transmembrane region" description="Helical" evidence="2">
    <location>
        <begin position="36"/>
        <end position="57"/>
    </location>
</feature>
<gene>
    <name evidence="4" type="ORF">FHQ09_08990</name>
</gene>
<evidence type="ECO:0000256" key="1">
    <source>
        <dbReference type="SAM" id="MobiDB-lite"/>
    </source>
</evidence>
<feature type="transmembrane region" description="Helical" evidence="2">
    <location>
        <begin position="150"/>
        <end position="167"/>
    </location>
</feature>
<dbReference type="PANTHER" id="PTHR37312:SF1">
    <property type="entry name" value="MEMBRANE-BOUND ACYLTRANSFERASE YKRP-RELATED"/>
    <property type="match status" value="1"/>
</dbReference>
<keyword evidence="4" id="KW-0808">Transferase</keyword>
<keyword evidence="4" id="KW-0012">Acyltransferase</keyword>
<feature type="domain" description="Acyltransferase 3" evidence="3">
    <location>
        <begin position="6"/>
        <end position="299"/>
    </location>
</feature>
<feature type="transmembrane region" description="Helical" evidence="2">
    <location>
        <begin position="127"/>
        <end position="144"/>
    </location>
</feature>
<dbReference type="AlphaFoldDB" id="A0A5C4X364"/>